<reference evidence="1 2" key="1">
    <citation type="submission" date="2015-01" db="EMBL/GenBank/DDBJ databases">
        <title>The Genome Sequence of Fonsecaea pedrosoi CBS 271.37.</title>
        <authorList>
            <consortium name="The Broad Institute Genomics Platform"/>
            <person name="Cuomo C."/>
            <person name="de Hoog S."/>
            <person name="Gorbushina A."/>
            <person name="Stielow B."/>
            <person name="Teixiera M."/>
            <person name="Abouelleil A."/>
            <person name="Chapman S.B."/>
            <person name="Priest M."/>
            <person name="Young S.K."/>
            <person name="Wortman J."/>
            <person name="Nusbaum C."/>
            <person name="Birren B."/>
        </authorList>
    </citation>
    <scope>NUCLEOTIDE SEQUENCE [LARGE SCALE GENOMIC DNA]</scope>
    <source>
        <strain evidence="1 2">CBS 271.37</strain>
    </source>
</reference>
<evidence type="ECO:0000313" key="1">
    <source>
        <dbReference type="EMBL" id="KIW77560.1"/>
    </source>
</evidence>
<dbReference type="EMBL" id="KN846974">
    <property type="protein sequence ID" value="KIW77560.1"/>
    <property type="molecule type" value="Genomic_DNA"/>
</dbReference>
<sequence>MTTKVFPRAPNPSPNGRGVLTFRSNVQSVDEAPADATAILSSINEKQTDDGYKLEGIILYICDNFRKCSGLWAVSWVEKPKCPTMIRVSKYKELAMTKVCADCELAEWELVDKAEG</sequence>
<proteinExistence type="predicted"/>
<name>A0A0D2GG76_9EURO</name>
<accession>A0A0D2GG76</accession>
<dbReference type="OrthoDB" id="4129088at2759"/>
<evidence type="ECO:0000313" key="2">
    <source>
        <dbReference type="Proteomes" id="UP000053029"/>
    </source>
</evidence>
<dbReference type="RefSeq" id="XP_013281368.1">
    <property type="nucleotide sequence ID" value="XM_013425914.1"/>
</dbReference>
<organism evidence="1 2">
    <name type="scientific">Fonsecaea pedrosoi CBS 271.37</name>
    <dbReference type="NCBI Taxonomy" id="1442368"/>
    <lineage>
        <taxon>Eukaryota</taxon>
        <taxon>Fungi</taxon>
        <taxon>Dikarya</taxon>
        <taxon>Ascomycota</taxon>
        <taxon>Pezizomycotina</taxon>
        <taxon>Eurotiomycetes</taxon>
        <taxon>Chaetothyriomycetidae</taxon>
        <taxon>Chaetothyriales</taxon>
        <taxon>Herpotrichiellaceae</taxon>
        <taxon>Fonsecaea</taxon>
    </lineage>
</organism>
<dbReference type="HOGENOM" id="CLU_2096924_0_0_1"/>
<protein>
    <submittedName>
        <fullName evidence="1">Uncharacterized protein</fullName>
    </submittedName>
</protein>
<dbReference type="Proteomes" id="UP000053029">
    <property type="component" value="Unassembled WGS sequence"/>
</dbReference>
<keyword evidence="2" id="KW-1185">Reference proteome</keyword>
<dbReference type="AlphaFoldDB" id="A0A0D2GG76"/>
<gene>
    <name evidence="1" type="ORF">Z517_10006</name>
</gene>
<dbReference type="GeneID" id="25309496"/>
<dbReference type="VEuPathDB" id="FungiDB:Z517_10006"/>